<proteinExistence type="predicted"/>
<dbReference type="Pfam" id="PF07302">
    <property type="entry name" value="AroM"/>
    <property type="match status" value="1"/>
</dbReference>
<dbReference type="PATRIC" id="fig|1300222.3.peg.2230"/>
<dbReference type="InterPro" id="IPR010843">
    <property type="entry name" value="Uncharacterised_AroM"/>
</dbReference>
<dbReference type="NCBIfam" id="NF007788">
    <property type="entry name" value="PRK10481.1"/>
    <property type="match status" value="1"/>
</dbReference>
<organism evidence="1 2">
    <name type="scientific">Brevibacillus borstelensis AK1</name>
    <dbReference type="NCBI Taxonomy" id="1300222"/>
    <lineage>
        <taxon>Bacteria</taxon>
        <taxon>Bacillati</taxon>
        <taxon>Bacillota</taxon>
        <taxon>Bacilli</taxon>
        <taxon>Bacillales</taxon>
        <taxon>Paenibacillaceae</taxon>
        <taxon>Brevibacillus</taxon>
    </lineage>
</organism>
<dbReference type="EMBL" id="APBN01000003">
    <property type="protein sequence ID" value="EMT53251.1"/>
    <property type="molecule type" value="Genomic_DNA"/>
</dbReference>
<dbReference type="GeneID" id="89501271"/>
<name>M8E1V4_9BACL</name>
<dbReference type="AlphaFoldDB" id="M8E1V4"/>
<sequence>MTMKKLGLVTIGQAPRMDVGPIFQKYVGGRAEIMQAGVLDGMTKAEAEAAFSPEKGDYVLTSKLVTGESVVMSREKIAPVLQRKLHELEEAGCNPIVVLCTGTFEGLAANNALLIEPDVILRSTLSAMLKNKRLGVIVPLLEQQDALEDEWGSLVDAVYAAASPYAEGETELIRAAKELADQNVDAILMDCMGYVEASKAVVEAYANLPVILSNALLAKIVSELY</sequence>
<dbReference type="RefSeq" id="WP_003388158.1">
    <property type="nucleotide sequence ID" value="NZ_APBN01000003.1"/>
</dbReference>
<dbReference type="STRING" id="1300222.I532_10747"/>
<protein>
    <recommendedName>
        <fullName evidence="3">AroM protein</fullName>
    </recommendedName>
</protein>
<evidence type="ECO:0000313" key="1">
    <source>
        <dbReference type="EMBL" id="EMT53251.1"/>
    </source>
</evidence>
<reference evidence="1 2" key="1">
    <citation type="submission" date="2013-03" db="EMBL/GenBank/DDBJ databases">
        <title>Assembly of a new bacterial strain Brevibacillus borstelensis AK1.</title>
        <authorList>
            <person name="Rajan I."/>
            <person name="PoliReddy D."/>
            <person name="Sugumar T."/>
            <person name="Rathinam K."/>
            <person name="Alqarawi S."/>
            <person name="Khalil A.B."/>
            <person name="Sivakumar N."/>
        </authorList>
    </citation>
    <scope>NUCLEOTIDE SEQUENCE [LARGE SCALE GENOMIC DNA]</scope>
    <source>
        <strain evidence="1 2">AK1</strain>
    </source>
</reference>
<evidence type="ECO:0000313" key="2">
    <source>
        <dbReference type="Proteomes" id="UP000012081"/>
    </source>
</evidence>
<dbReference type="Proteomes" id="UP000012081">
    <property type="component" value="Unassembled WGS sequence"/>
</dbReference>
<evidence type="ECO:0008006" key="3">
    <source>
        <dbReference type="Google" id="ProtNLM"/>
    </source>
</evidence>
<gene>
    <name evidence="1" type="ORF">I532_10747</name>
</gene>
<comment type="caution">
    <text evidence="1">The sequence shown here is derived from an EMBL/GenBank/DDBJ whole genome shotgun (WGS) entry which is preliminary data.</text>
</comment>
<accession>M8E1V4</accession>
<keyword evidence="2" id="KW-1185">Reference proteome</keyword>